<keyword evidence="2" id="KW-1185">Reference proteome</keyword>
<evidence type="ECO:0000313" key="1">
    <source>
        <dbReference type="EMBL" id="GAA0034887.1"/>
    </source>
</evidence>
<protein>
    <recommendedName>
        <fullName evidence="3">DUF559 domain-containing protein</fullName>
    </recommendedName>
</protein>
<name>A0ABN0SLC1_9MICO</name>
<reference evidence="1 2" key="1">
    <citation type="submission" date="2024-01" db="EMBL/GenBank/DDBJ databases">
        <title>Characterization of antibiotic resistant novel bacterial strains and their environmental applications.</title>
        <authorList>
            <person name="Manzoor S."/>
            <person name="Abbas S."/>
            <person name="Arshad M."/>
            <person name="Ahmed I."/>
        </authorList>
    </citation>
    <scope>NUCLEOTIDE SEQUENCE [LARGE SCALE GENOMIC DNA]</scope>
    <source>
        <strain evidence="1 2">NCCP-602</strain>
    </source>
</reference>
<accession>A0ABN0SLC1</accession>
<sequence>MFACLVTADFDGAGWDFHRVGSAVGCCLRRLRRGHYVVTRVCSRPEHSFVAAIAGAATTDLPVETTGMRKRVEDLRILVRSFVGALPRDAVFSHRSALIVHGLPVPFLERSDVRAEAVSPHYPSRQTDLVIRLRSLDTEAVTSVGGIPVTSLPQTLIDVARDCPLDFAVAAADAAVHQGLIALEDLRVYSRAHPVRTGRRRIDAMLANIDGRRETVAESICAVRFVEYSIPGFEPQFVVRDQHGRFLARSDFGNEAAKVLAEFDGAGKYYLDGQDPHRAFEQERRREYALRNEGYMVFRIRWRDLFRADVFLKIREAVRRRGVTGD</sequence>
<dbReference type="Proteomes" id="UP001498238">
    <property type="component" value="Unassembled WGS sequence"/>
</dbReference>
<proteinExistence type="predicted"/>
<gene>
    <name evidence="1" type="ORF">NCCP602_08480</name>
</gene>
<evidence type="ECO:0000313" key="2">
    <source>
        <dbReference type="Proteomes" id="UP001498238"/>
    </source>
</evidence>
<evidence type="ECO:0008006" key="3">
    <source>
        <dbReference type="Google" id="ProtNLM"/>
    </source>
</evidence>
<dbReference type="EMBL" id="BAAAAF010000002">
    <property type="protein sequence ID" value="GAA0034887.1"/>
    <property type="molecule type" value="Genomic_DNA"/>
</dbReference>
<comment type="caution">
    <text evidence="1">The sequence shown here is derived from an EMBL/GenBank/DDBJ whole genome shotgun (WGS) entry which is preliminary data.</text>
</comment>
<organism evidence="1 2">
    <name type="scientific">Brevibacterium metallidurans</name>
    <dbReference type="NCBI Taxonomy" id="1482676"/>
    <lineage>
        <taxon>Bacteria</taxon>
        <taxon>Bacillati</taxon>
        <taxon>Actinomycetota</taxon>
        <taxon>Actinomycetes</taxon>
        <taxon>Micrococcales</taxon>
        <taxon>Brevibacteriaceae</taxon>
        <taxon>Brevibacterium</taxon>
    </lineage>
</organism>